<feature type="region of interest" description="Disordered" evidence="1">
    <location>
        <begin position="418"/>
        <end position="626"/>
    </location>
</feature>
<dbReference type="CDD" id="cd00160">
    <property type="entry name" value="RhoGEF"/>
    <property type="match status" value="1"/>
</dbReference>
<dbReference type="PROSITE" id="PS50003">
    <property type="entry name" value="PH_DOMAIN"/>
    <property type="match status" value="1"/>
</dbReference>
<feature type="compositionally biased region" description="Basic and acidic residues" evidence="1">
    <location>
        <begin position="486"/>
        <end position="502"/>
    </location>
</feature>
<dbReference type="PANTHER" id="PTHR12673">
    <property type="entry name" value="FACIOGENITAL DYSPLASIA PROTEIN"/>
    <property type="match status" value="1"/>
</dbReference>
<dbReference type="VEuPathDB" id="AmoebaDB:ACA1_260150"/>
<gene>
    <name evidence="4" type="ORF">ACA1_260150</name>
</gene>
<feature type="compositionally biased region" description="Basic residues" evidence="1">
    <location>
        <begin position="435"/>
        <end position="444"/>
    </location>
</feature>
<keyword evidence="5" id="KW-1185">Reference proteome</keyword>
<dbReference type="InterPro" id="IPR051092">
    <property type="entry name" value="FYVE_RhoGEF_PH"/>
</dbReference>
<feature type="domain" description="PH" evidence="2">
    <location>
        <begin position="222"/>
        <end position="320"/>
    </location>
</feature>
<dbReference type="SMART" id="SM00233">
    <property type="entry name" value="PH"/>
    <property type="match status" value="1"/>
</dbReference>
<dbReference type="Pfam" id="PF00621">
    <property type="entry name" value="RhoGEF"/>
    <property type="match status" value="1"/>
</dbReference>
<dbReference type="Gene3D" id="2.30.29.30">
    <property type="entry name" value="Pleckstrin-homology domain (PH domain)/Phosphotyrosine-binding domain (PTB)"/>
    <property type="match status" value="1"/>
</dbReference>
<feature type="compositionally biased region" description="Low complexity" evidence="1">
    <location>
        <begin position="673"/>
        <end position="682"/>
    </location>
</feature>
<sequence length="747" mass="82979">MEAADEVLMVDEVEERKRRDVARELLDTERTYVANITTYLQPLRVQGLVAEEQLGHMFGNIERLWAISSELLAALEDRLHWWGPHQQLGDVFLRLVYDEYYHNYDRAVETVDTLERQDAGFKQFLLDQVQVGGFGCEALTLGSRLILPIQRLPRYLMLLGALAAKTPAGHPDQGLLREALEQLQETATRIDDQLKRMENRNRIYHIQSQLFSCPVLATPDRVLLREGVVLKLSSSFAVNCTIFLFSDVLVYAHRSLKSFSLLRYKGTINLAECFVRSIPDSDEFKNAFQVLVAFEKPLTLYTKKAEDKVAWMAAIQDAIDALLAAEPDLVDQRKSWKPSKKSQGVWRLLRDRNLLKRSPDTSDSDPSPLPSLPTSTSSSSSSSSSSPSSSSSSSSYPSLALSPRRFYTQSFSHSAPLPSVEELTQSAEEPTGRLSRVKSGRLRQRKLDQAQASRSTPAVASRHHHHQPLSADSSTSPEPAAAKEGGQAKKEKRERQQKDKETRRKHLLHSLTLRRFSSASHNHRHHNRDEPPSSLSPRSSPTSPTALSPSQSPRDRLAQLLSPRLPPLTRQSPCPTSSGAQVAEMARRSTAVTGRPPTAQKMRSISGELPRNKSRGATATPASLPLLRNHPTAVTVDDSVVWRSSATDIDESWILERMYTSDSGAFDHPITPSPTSAPVSSPSPSPLLRALGLPRTAAASSLAAAKAVIRGWEPPEHERPKHRHRPPSASGSPHRHQRGQTDSNHLP</sequence>
<feature type="compositionally biased region" description="Low complexity" evidence="1">
    <location>
        <begin position="697"/>
        <end position="707"/>
    </location>
</feature>
<dbReference type="InterPro" id="IPR000219">
    <property type="entry name" value="DH_dom"/>
</dbReference>
<dbReference type="SMART" id="SM00325">
    <property type="entry name" value="RhoGEF"/>
    <property type="match status" value="1"/>
</dbReference>
<feature type="region of interest" description="Disordered" evidence="1">
    <location>
        <begin position="356"/>
        <end position="399"/>
    </location>
</feature>
<evidence type="ECO:0000259" key="2">
    <source>
        <dbReference type="PROSITE" id="PS50003"/>
    </source>
</evidence>
<feature type="region of interest" description="Disordered" evidence="1">
    <location>
        <begin position="663"/>
        <end position="747"/>
    </location>
</feature>
<dbReference type="Pfam" id="PF00169">
    <property type="entry name" value="PH"/>
    <property type="match status" value="1"/>
</dbReference>
<feature type="compositionally biased region" description="Low complexity" evidence="1">
    <location>
        <begin position="372"/>
        <end position="399"/>
    </location>
</feature>
<proteinExistence type="predicted"/>
<dbReference type="SUPFAM" id="SSF50729">
    <property type="entry name" value="PH domain-like"/>
    <property type="match status" value="1"/>
</dbReference>
<dbReference type="Gene3D" id="1.20.900.10">
    <property type="entry name" value="Dbl homology (DH) domain"/>
    <property type="match status" value="1"/>
</dbReference>
<feature type="compositionally biased region" description="Low complexity" evidence="1">
    <location>
        <begin position="532"/>
        <end position="552"/>
    </location>
</feature>
<evidence type="ECO:0000259" key="3">
    <source>
        <dbReference type="PROSITE" id="PS50010"/>
    </source>
</evidence>
<feature type="compositionally biased region" description="Polar residues" evidence="1">
    <location>
        <begin position="569"/>
        <end position="580"/>
    </location>
</feature>
<dbReference type="OMA" id="WILERMY"/>
<evidence type="ECO:0000313" key="5">
    <source>
        <dbReference type="Proteomes" id="UP000011083"/>
    </source>
</evidence>
<dbReference type="KEGG" id="acan:ACA1_260150"/>
<dbReference type="SUPFAM" id="SSF48065">
    <property type="entry name" value="DBL homology domain (DH-domain)"/>
    <property type="match status" value="1"/>
</dbReference>
<dbReference type="GO" id="GO:0005737">
    <property type="term" value="C:cytoplasm"/>
    <property type="evidence" value="ECO:0007669"/>
    <property type="project" value="TreeGrafter"/>
</dbReference>
<organism evidence="4 5">
    <name type="scientific">Acanthamoeba castellanii (strain ATCC 30010 / Neff)</name>
    <dbReference type="NCBI Taxonomy" id="1257118"/>
    <lineage>
        <taxon>Eukaryota</taxon>
        <taxon>Amoebozoa</taxon>
        <taxon>Discosea</taxon>
        <taxon>Longamoebia</taxon>
        <taxon>Centramoebida</taxon>
        <taxon>Acanthamoebidae</taxon>
        <taxon>Acanthamoeba</taxon>
    </lineage>
</organism>
<reference evidence="4 5" key="1">
    <citation type="journal article" date="2013" name="Genome Biol.">
        <title>Genome of Acanthamoeba castellanii highlights extensive lateral gene transfer and early evolution of tyrosine kinase signaling.</title>
        <authorList>
            <person name="Clarke M."/>
            <person name="Lohan A.J."/>
            <person name="Liu B."/>
            <person name="Lagkouvardos I."/>
            <person name="Roy S."/>
            <person name="Zafar N."/>
            <person name="Bertelli C."/>
            <person name="Schilde C."/>
            <person name="Kianianmomeni A."/>
            <person name="Burglin T.R."/>
            <person name="Frech C."/>
            <person name="Turcotte B."/>
            <person name="Kopec K.O."/>
            <person name="Synnott J.M."/>
            <person name="Choo C."/>
            <person name="Paponov I."/>
            <person name="Finkler A."/>
            <person name="Soon Heng Tan C."/>
            <person name="Hutchins A.P."/>
            <person name="Weinmeier T."/>
            <person name="Rattei T."/>
            <person name="Chu J.S."/>
            <person name="Gimenez G."/>
            <person name="Irimia M."/>
            <person name="Rigden D.J."/>
            <person name="Fitzpatrick D.A."/>
            <person name="Lorenzo-Morales J."/>
            <person name="Bateman A."/>
            <person name="Chiu C.H."/>
            <person name="Tang P."/>
            <person name="Hegemann P."/>
            <person name="Fromm H."/>
            <person name="Raoult D."/>
            <person name="Greub G."/>
            <person name="Miranda-Saavedra D."/>
            <person name="Chen N."/>
            <person name="Nash P."/>
            <person name="Ginger M.L."/>
            <person name="Horn M."/>
            <person name="Schaap P."/>
            <person name="Caler L."/>
            <person name="Loftus B."/>
        </authorList>
    </citation>
    <scope>NUCLEOTIDE SEQUENCE [LARGE SCALE GENOMIC DNA]</scope>
    <source>
        <strain evidence="4 5">Neff</strain>
    </source>
</reference>
<accession>L8GHK2</accession>
<dbReference type="InterPro" id="IPR035899">
    <property type="entry name" value="DBL_dom_sf"/>
</dbReference>
<dbReference type="InterPro" id="IPR001849">
    <property type="entry name" value="PH_domain"/>
</dbReference>
<evidence type="ECO:0000256" key="1">
    <source>
        <dbReference type="SAM" id="MobiDB-lite"/>
    </source>
</evidence>
<dbReference type="GeneID" id="14912185"/>
<dbReference type="GO" id="GO:0005085">
    <property type="term" value="F:guanyl-nucleotide exchange factor activity"/>
    <property type="evidence" value="ECO:0007669"/>
    <property type="project" value="InterPro"/>
</dbReference>
<dbReference type="OrthoDB" id="660555at2759"/>
<name>L8GHK2_ACACF</name>
<dbReference type="Proteomes" id="UP000011083">
    <property type="component" value="Unassembled WGS sequence"/>
</dbReference>
<dbReference type="PANTHER" id="PTHR12673:SF159">
    <property type="entry name" value="LD03170P"/>
    <property type="match status" value="1"/>
</dbReference>
<dbReference type="PROSITE" id="PS50010">
    <property type="entry name" value="DH_2"/>
    <property type="match status" value="1"/>
</dbReference>
<dbReference type="InterPro" id="IPR011993">
    <property type="entry name" value="PH-like_dom_sf"/>
</dbReference>
<dbReference type="AlphaFoldDB" id="L8GHK2"/>
<feature type="domain" description="DH" evidence="3">
    <location>
        <begin position="17"/>
        <end position="193"/>
    </location>
</feature>
<dbReference type="RefSeq" id="XP_004333664.1">
    <property type="nucleotide sequence ID" value="XM_004333616.1"/>
</dbReference>
<protein>
    <submittedName>
        <fullName evidence="4">RhoGEF domain containing protein</fullName>
    </submittedName>
</protein>
<evidence type="ECO:0000313" key="4">
    <source>
        <dbReference type="EMBL" id="ELR11651.1"/>
    </source>
</evidence>
<dbReference type="EMBL" id="KB008148">
    <property type="protein sequence ID" value="ELR11651.1"/>
    <property type="molecule type" value="Genomic_DNA"/>
</dbReference>